<proteinExistence type="predicted"/>
<organism evidence="2 3">
    <name type="scientific">Klebsiella phage KPP2020</name>
    <dbReference type="NCBI Taxonomy" id="3017288"/>
    <lineage>
        <taxon>Viruses</taxon>
        <taxon>Duplodnaviria</taxon>
        <taxon>Heunggongvirae</taxon>
        <taxon>Uroviricota</taxon>
        <taxon>Caudoviricetes</taxon>
        <taxon>Drexlerviridae</taxon>
        <taxon>Webervirus</taxon>
        <taxon>Webervirus KPP2020</taxon>
    </lineage>
</organism>
<dbReference type="Proteomes" id="UP001217198">
    <property type="component" value="Segment"/>
</dbReference>
<accession>A0AAE9YK55</accession>
<evidence type="ECO:0000256" key="1">
    <source>
        <dbReference type="SAM" id="Phobius"/>
    </source>
</evidence>
<dbReference type="EMBL" id="OQ031071">
    <property type="protein sequence ID" value="WCR32879.1"/>
    <property type="molecule type" value="Genomic_DNA"/>
</dbReference>
<name>A0AAE9YK55_9CAUD</name>
<keyword evidence="1" id="KW-0472">Membrane</keyword>
<reference evidence="2" key="1">
    <citation type="submission" date="2022-12" db="EMBL/GenBank/DDBJ databases">
        <authorList>
            <person name="Lee J.-H."/>
            <person name="Jung S.-H."/>
        </authorList>
    </citation>
    <scope>NUCLEOTIDE SEQUENCE</scope>
</reference>
<feature type="transmembrane region" description="Helical" evidence="1">
    <location>
        <begin position="38"/>
        <end position="61"/>
    </location>
</feature>
<evidence type="ECO:0000313" key="3">
    <source>
        <dbReference type="Proteomes" id="UP001217198"/>
    </source>
</evidence>
<gene>
    <name evidence="2" type="ORF">KPP2020_059</name>
</gene>
<evidence type="ECO:0000313" key="2">
    <source>
        <dbReference type="EMBL" id="WCR32879.1"/>
    </source>
</evidence>
<sequence>MSYCGAKSWAFPLTRIVRIFALRSAARTRRNLPANLTIMPSLTSLILITLSIFITSVRCRWVNNTGSRHRRFSKKCYLSTSCMSPTER</sequence>
<keyword evidence="3" id="KW-1185">Reference proteome</keyword>
<keyword evidence="1" id="KW-0812">Transmembrane</keyword>
<keyword evidence="1" id="KW-1133">Transmembrane helix</keyword>
<protein>
    <submittedName>
        <fullName evidence="2">Uncharacterized protein</fullName>
    </submittedName>
</protein>